<evidence type="ECO:0000313" key="1">
    <source>
        <dbReference type="EMBL" id="SLM15287.1"/>
    </source>
</evidence>
<reference evidence="1" key="1">
    <citation type="submission" date="2017-02" db="EMBL/GenBank/DDBJ databases">
        <authorList>
            <person name="Regsiter A."/>
            <person name="William W."/>
        </authorList>
    </citation>
    <scope>NUCLEOTIDE SEQUENCE</scope>
    <source>
        <strain evidence="1">Bib</strain>
    </source>
</reference>
<accession>A0A3P3XL73</accession>
<gene>
    <name evidence="1" type="ORF">SPIROBIBN47_410020</name>
</gene>
<proteinExistence type="predicted"/>
<dbReference type="EMBL" id="FWDM01000036">
    <property type="protein sequence ID" value="SLM15287.1"/>
    <property type="molecule type" value="Genomic_DNA"/>
</dbReference>
<organism evidence="1">
    <name type="scientific">uncultured spirochete</name>
    <dbReference type="NCBI Taxonomy" id="156406"/>
    <lineage>
        <taxon>Bacteria</taxon>
        <taxon>Pseudomonadati</taxon>
        <taxon>Spirochaetota</taxon>
        <taxon>Spirochaetia</taxon>
        <taxon>Spirochaetales</taxon>
        <taxon>environmental samples</taxon>
    </lineage>
</organism>
<sequence>MSIGKDLDEIAAELMRLDYGELHIVVRGGEIVSYSIIRSKLVLKRNEKEHKQLQEKQY</sequence>
<name>A0A3P3XL73_9SPIR</name>
<dbReference type="AlphaFoldDB" id="A0A3P3XL73"/>
<protein>
    <submittedName>
        <fullName evidence="1">Uncharacterized protein</fullName>
    </submittedName>
</protein>